<gene>
    <name evidence="2" type="ordered locus">Celgi_2559</name>
</gene>
<protein>
    <submittedName>
        <fullName evidence="2">Uncharacterized protein</fullName>
    </submittedName>
</protein>
<dbReference type="AlphaFoldDB" id="F8A365"/>
<evidence type="ECO:0000313" key="3">
    <source>
        <dbReference type="Proteomes" id="UP000000485"/>
    </source>
</evidence>
<dbReference type="OrthoDB" id="5149852at2"/>
<accession>F8A365</accession>
<dbReference type="EMBL" id="CP002665">
    <property type="protein sequence ID" value="AEI13058.1"/>
    <property type="molecule type" value="Genomic_DNA"/>
</dbReference>
<feature type="transmembrane region" description="Helical" evidence="1">
    <location>
        <begin position="191"/>
        <end position="212"/>
    </location>
</feature>
<feature type="transmembrane region" description="Helical" evidence="1">
    <location>
        <begin position="99"/>
        <end position="120"/>
    </location>
</feature>
<dbReference type="RefSeq" id="WP_013884576.1">
    <property type="nucleotide sequence ID" value="NC_015671.1"/>
</dbReference>
<feature type="transmembrane region" description="Helical" evidence="1">
    <location>
        <begin position="163"/>
        <end position="185"/>
    </location>
</feature>
<dbReference type="HOGENOM" id="CLU_1243939_0_0_11"/>
<dbReference type="STRING" id="593907.Celgi_2559"/>
<organism evidence="2 3">
    <name type="scientific">Cellulomonas gilvus (strain ATCC 13127 / NRRL B-14078)</name>
    <name type="common">Cellvibrio gilvus</name>
    <dbReference type="NCBI Taxonomy" id="593907"/>
    <lineage>
        <taxon>Bacteria</taxon>
        <taxon>Bacillati</taxon>
        <taxon>Actinomycetota</taxon>
        <taxon>Actinomycetes</taxon>
        <taxon>Micrococcales</taxon>
        <taxon>Cellulomonadaceae</taxon>
        <taxon>Cellulomonas</taxon>
    </lineage>
</organism>
<proteinExistence type="predicted"/>
<evidence type="ECO:0000313" key="2">
    <source>
        <dbReference type="EMBL" id="AEI13058.1"/>
    </source>
</evidence>
<dbReference type="Proteomes" id="UP000000485">
    <property type="component" value="Chromosome"/>
</dbReference>
<name>F8A365_CELGA</name>
<keyword evidence="1" id="KW-0472">Membrane</keyword>
<keyword evidence="1" id="KW-1133">Transmembrane helix</keyword>
<feature type="transmembrane region" description="Helical" evidence="1">
    <location>
        <begin position="126"/>
        <end position="151"/>
    </location>
</feature>
<dbReference type="InterPro" id="IPR006938">
    <property type="entry name" value="DUF624"/>
</dbReference>
<reference evidence="3" key="1">
    <citation type="submission" date="2011-04" db="EMBL/GenBank/DDBJ databases">
        <title>Complete sequence of Cellvibrio gilvus ATCC 13127.</title>
        <authorList>
            <person name="Lucas S."/>
            <person name="Han J."/>
            <person name="Lapidus A."/>
            <person name="Cheng J.-F."/>
            <person name="Goodwin L."/>
            <person name="Pitluck S."/>
            <person name="Peters L."/>
            <person name="Munk A."/>
            <person name="Detter J.C."/>
            <person name="Han C."/>
            <person name="Tapia R."/>
            <person name="Land M."/>
            <person name="Hauser L."/>
            <person name="Kyrpides N."/>
            <person name="Ivanova N."/>
            <person name="Ovchinnikova G."/>
            <person name="Pagani I."/>
            <person name="Mead D."/>
            <person name="Brumm P."/>
            <person name="Woyke T."/>
        </authorList>
    </citation>
    <scope>NUCLEOTIDE SEQUENCE [LARGE SCALE GENOMIC DNA]</scope>
    <source>
        <strain evidence="3">ATCC 13127 / NRRL B-14078</strain>
    </source>
</reference>
<keyword evidence="1" id="KW-0812">Transmembrane</keyword>
<dbReference type="eggNOG" id="COG5578">
    <property type="taxonomic scope" value="Bacteria"/>
</dbReference>
<dbReference type="KEGG" id="cga:Celgi_2559"/>
<keyword evidence="3" id="KW-1185">Reference proteome</keyword>
<feature type="transmembrane region" description="Helical" evidence="1">
    <location>
        <begin position="39"/>
        <end position="62"/>
    </location>
</feature>
<sequence>MTAPTASGRASARIVPVGDEGTGWAGRVMTGLRWVEHLVLAQLLLVLGTLAGGVLLGLFPALDAAGRLLARLTTGDASTSVWRDFWTAWRAQWRRANTLGAPAWALGALLLLDAGVAAAVTGPAGAVLLAGLTVVGAWTALVVAFLVPVLRRYDDGLVPTWRFLLLAPALSPGTSLAVLVTFAAVVLTAWFVPPVGVLVGASAALLASGWLVDARLDRIDARA</sequence>
<evidence type="ECO:0000256" key="1">
    <source>
        <dbReference type="SAM" id="Phobius"/>
    </source>
</evidence>
<dbReference type="Pfam" id="PF04854">
    <property type="entry name" value="DUF624"/>
    <property type="match status" value="1"/>
</dbReference>